<dbReference type="SUPFAM" id="SSF46785">
    <property type="entry name" value="Winged helix' DNA-binding domain"/>
    <property type="match status" value="1"/>
</dbReference>
<keyword evidence="6" id="KW-1185">Reference proteome</keyword>
<organism evidence="5 6">
    <name type="scientific">Asanoa iriomotensis</name>
    <dbReference type="NCBI Taxonomy" id="234613"/>
    <lineage>
        <taxon>Bacteria</taxon>
        <taxon>Bacillati</taxon>
        <taxon>Actinomycetota</taxon>
        <taxon>Actinomycetes</taxon>
        <taxon>Micromonosporales</taxon>
        <taxon>Micromonosporaceae</taxon>
        <taxon>Asanoa</taxon>
    </lineage>
</organism>
<keyword evidence="1" id="KW-0805">Transcription regulation</keyword>
<keyword evidence="2" id="KW-0238">DNA-binding</keyword>
<evidence type="ECO:0000256" key="3">
    <source>
        <dbReference type="ARBA" id="ARBA00023163"/>
    </source>
</evidence>
<accession>A0ABQ4C8R3</accession>
<dbReference type="SMART" id="SM00418">
    <property type="entry name" value="HTH_ARSR"/>
    <property type="match status" value="1"/>
</dbReference>
<dbReference type="InterPro" id="IPR001845">
    <property type="entry name" value="HTH_ArsR_DNA-bd_dom"/>
</dbReference>
<dbReference type="InterPro" id="IPR011991">
    <property type="entry name" value="ArsR-like_HTH"/>
</dbReference>
<sequence>MTNGPPAQTLETRHFKALSHPTRHRMLFALGDKPATISQLAAALATGKGNIAHHLKVLLAADLVRPAGTQRVRGGVEQYYERTAQAVHLPSEHYAEHLPTAFRAIAEEIAGAEQEPLLVLRYLRLSPEQAARITETLNAIAHETQDAGTDHPRYGVLLGLFRPAGG</sequence>
<dbReference type="Pfam" id="PF12840">
    <property type="entry name" value="HTH_20"/>
    <property type="match status" value="1"/>
</dbReference>
<reference evidence="5 6" key="1">
    <citation type="submission" date="2021-01" db="EMBL/GenBank/DDBJ databases">
        <title>Whole genome shotgun sequence of Asanoa iriomotensis NBRC 100142.</title>
        <authorList>
            <person name="Komaki H."/>
            <person name="Tamura T."/>
        </authorList>
    </citation>
    <scope>NUCLEOTIDE SEQUENCE [LARGE SCALE GENOMIC DNA]</scope>
    <source>
        <strain evidence="5 6">NBRC 100142</strain>
    </source>
</reference>
<dbReference type="InterPro" id="IPR051011">
    <property type="entry name" value="Metal_resp_trans_reg"/>
</dbReference>
<evidence type="ECO:0000256" key="2">
    <source>
        <dbReference type="ARBA" id="ARBA00023125"/>
    </source>
</evidence>
<proteinExistence type="predicted"/>
<comment type="caution">
    <text evidence="5">The sequence shown here is derived from an EMBL/GenBank/DDBJ whole genome shotgun (WGS) entry which is preliminary data.</text>
</comment>
<keyword evidence="3" id="KW-0804">Transcription</keyword>
<dbReference type="RefSeq" id="WP_203706021.1">
    <property type="nucleotide sequence ID" value="NZ_BAAALU010000008.1"/>
</dbReference>
<dbReference type="PROSITE" id="PS50987">
    <property type="entry name" value="HTH_ARSR_2"/>
    <property type="match status" value="1"/>
</dbReference>
<dbReference type="PANTHER" id="PTHR43132:SF2">
    <property type="entry name" value="ARSENICAL RESISTANCE OPERON REPRESSOR ARSR-RELATED"/>
    <property type="match status" value="1"/>
</dbReference>
<protein>
    <recommendedName>
        <fullName evidence="4">HTH arsR-type domain-containing protein</fullName>
    </recommendedName>
</protein>
<dbReference type="Proteomes" id="UP000624325">
    <property type="component" value="Unassembled WGS sequence"/>
</dbReference>
<evidence type="ECO:0000313" key="6">
    <source>
        <dbReference type="Proteomes" id="UP000624325"/>
    </source>
</evidence>
<name>A0ABQ4C8R3_9ACTN</name>
<evidence type="ECO:0000259" key="4">
    <source>
        <dbReference type="PROSITE" id="PS50987"/>
    </source>
</evidence>
<feature type="domain" description="HTH arsR-type" evidence="4">
    <location>
        <begin position="3"/>
        <end position="102"/>
    </location>
</feature>
<dbReference type="CDD" id="cd00090">
    <property type="entry name" value="HTH_ARSR"/>
    <property type="match status" value="1"/>
</dbReference>
<dbReference type="InterPro" id="IPR036390">
    <property type="entry name" value="WH_DNA-bd_sf"/>
</dbReference>
<dbReference type="InterPro" id="IPR036388">
    <property type="entry name" value="WH-like_DNA-bd_sf"/>
</dbReference>
<evidence type="ECO:0000256" key="1">
    <source>
        <dbReference type="ARBA" id="ARBA00023015"/>
    </source>
</evidence>
<dbReference type="Gene3D" id="1.10.10.10">
    <property type="entry name" value="Winged helix-like DNA-binding domain superfamily/Winged helix DNA-binding domain"/>
    <property type="match status" value="1"/>
</dbReference>
<gene>
    <name evidence="5" type="ORF">Air01nite_52770</name>
</gene>
<dbReference type="EMBL" id="BONC01000043">
    <property type="protein sequence ID" value="GIF59182.1"/>
    <property type="molecule type" value="Genomic_DNA"/>
</dbReference>
<evidence type="ECO:0000313" key="5">
    <source>
        <dbReference type="EMBL" id="GIF59182.1"/>
    </source>
</evidence>
<dbReference type="PANTHER" id="PTHR43132">
    <property type="entry name" value="ARSENICAL RESISTANCE OPERON REPRESSOR ARSR-RELATED"/>
    <property type="match status" value="1"/>
</dbReference>